<name>A0AAD1N031_MYCMB</name>
<accession>A0AAD1N031</accession>
<keyword evidence="2" id="KW-1185">Reference proteome</keyword>
<proteinExistence type="predicted"/>
<dbReference type="EMBL" id="AP022617">
    <property type="protein sequence ID" value="BBZ64058.1"/>
    <property type="molecule type" value="Genomic_DNA"/>
</dbReference>
<gene>
    <name evidence="1" type="ORF">MMON_53590</name>
</gene>
<dbReference type="AlphaFoldDB" id="A0AAD1N031"/>
<evidence type="ECO:0000313" key="1">
    <source>
        <dbReference type="EMBL" id="BBZ64058.1"/>
    </source>
</evidence>
<organism evidence="1 2">
    <name type="scientific">Mycolicibacterium monacense</name>
    <name type="common">Mycobacterium monacense</name>
    <dbReference type="NCBI Taxonomy" id="85693"/>
    <lineage>
        <taxon>Bacteria</taxon>
        <taxon>Bacillati</taxon>
        <taxon>Actinomycetota</taxon>
        <taxon>Actinomycetes</taxon>
        <taxon>Mycobacteriales</taxon>
        <taxon>Mycobacteriaceae</taxon>
        <taxon>Mycolicibacterium</taxon>
    </lineage>
</organism>
<evidence type="ECO:0000313" key="2">
    <source>
        <dbReference type="Proteomes" id="UP000466039"/>
    </source>
</evidence>
<sequence length="116" mass="12978">MDNRTAALRVSVRQRFGISRVIRIANATPRKRDDPRQGGEEAEVVVYQPRGVGLMHTRHNPGNAHYTHGTATECKSRMPEKLLIRLNIAHSDTCLDLPICTPGTPDVTTFVFMLAR</sequence>
<dbReference type="Proteomes" id="UP000466039">
    <property type="component" value="Chromosome"/>
</dbReference>
<reference evidence="1 2" key="1">
    <citation type="journal article" date="2019" name="Emerg. Microbes Infect.">
        <title>Comprehensive subspecies identification of 175 nontuberculous mycobacteria species based on 7547 genomic profiles.</title>
        <authorList>
            <person name="Matsumoto Y."/>
            <person name="Kinjo T."/>
            <person name="Motooka D."/>
            <person name="Nabeya D."/>
            <person name="Jung N."/>
            <person name="Uechi K."/>
            <person name="Horii T."/>
            <person name="Iida T."/>
            <person name="Fujita J."/>
            <person name="Nakamura S."/>
        </authorList>
    </citation>
    <scope>NUCLEOTIDE SEQUENCE [LARGE SCALE GENOMIC DNA]</scope>
    <source>
        <strain evidence="1 2">JCM 15658</strain>
    </source>
</reference>
<protein>
    <submittedName>
        <fullName evidence="1">Uncharacterized protein</fullName>
    </submittedName>
</protein>